<dbReference type="CDD" id="cd01045">
    <property type="entry name" value="Ferritin_like_AB"/>
    <property type="match status" value="1"/>
</dbReference>
<dbReference type="OrthoDB" id="1701709at2"/>
<dbReference type="Pfam" id="PF02915">
    <property type="entry name" value="Rubrerythrin"/>
    <property type="match status" value="1"/>
</dbReference>
<protein>
    <submittedName>
        <fullName evidence="2">Rubrerythrin</fullName>
    </submittedName>
</protein>
<dbReference type="InterPro" id="IPR012347">
    <property type="entry name" value="Ferritin-like"/>
</dbReference>
<keyword evidence="3" id="KW-1185">Reference proteome</keyword>
<organism evidence="2 3">
    <name type="scientific">Desulfocicer vacuolatum DSM 3385</name>
    <dbReference type="NCBI Taxonomy" id="1121400"/>
    <lineage>
        <taxon>Bacteria</taxon>
        <taxon>Pseudomonadati</taxon>
        <taxon>Thermodesulfobacteriota</taxon>
        <taxon>Desulfobacteria</taxon>
        <taxon>Desulfobacterales</taxon>
        <taxon>Desulfobacteraceae</taxon>
        <taxon>Desulfocicer</taxon>
    </lineage>
</organism>
<dbReference type="InterPro" id="IPR003251">
    <property type="entry name" value="Rr_diiron-bd_dom"/>
</dbReference>
<gene>
    <name evidence="2" type="ORF">SAMN02746065_108132</name>
</gene>
<dbReference type="RefSeq" id="WP_084068663.1">
    <property type="nucleotide sequence ID" value="NZ_FWXY01000008.1"/>
</dbReference>
<dbReference type="PANTHER" id="PTHR33531">
    <property type="entry name" value="RUBRERYTHRIN SUBFAMILY"/>
    <property type="match status" value="1"/>
</dbReference>
<dbReference type="Proteomes" id="UP000192418">
    <property type="component" value="Unassembled WGS sequence"/>
</dbReference>
<dbReference type="GO" id="GO:0046872">
    <property type="term" value="F:metal ion binding"/>
    <property type="evidence" value="ECO:0007669"/>
    <property type="project" value="InterPro"/>
</dbReference>
<dbReference type="SUPFAM" id="SSF47240">
    <property type="entry name" value="Ferritin-like"/>
    <property type="match status" value="1"/>
</dbReference>
<proteinExistence type="predicted"/>
<name>A0A1W2BIY7_9BACT</name>
<dbReference type="PANTHER" id="PTHR33531:SF10">
    <property type="entry name" value="BLR7895 PROTEIN"/>
    <property type="match status" value="1"/>
</dbReference>
<dbReference type="Gene3D" id="1.20.1260.10">
    <property type="match status" value="1"/>
</dbReference>
<dbReference type="InterPro" id="IPR009078">
    <property type="entry name" value="Ferritin-like_SF"/>
</dbReference>
<evidence type="ECO:0000313" key="3">
    <source>
        <dbReference type="Proteomes" id="UP000192418"/>
    </source>
</evidence>
<evidence type="ECO:0000259" key="1">
    <source>
        <dbReference type="Pfam" id="PF02915"/>
    </source>
</evidence>
<feature type="domain" description="Rubrerythrin diiron-binding" evidence="1">
    <location>
        <begin position="6"/>
        <end position="135"/>
    </location>
</feature>
<dbReference type="AlphaFoldDB" id="A0A1W2BIY7"/>
<reference evidence="2 3" key="1">
    <citation type="submission" date="2017-04" db="EMBL/GenBank/DDBJ databases">
        <authorList>
            <person name="Afonso C.L."/>
            <person name="Miller P.J."/>
            <person name="Scott M.A."/>
            <person name="Spackman E."/>
            <person name="Goraichik I."/>
            <person name="Dimitrov K.M."/>
            <person name="Suarez D.L."/>
            <person name="Swayne D.E."/>
        </authorList>
    </citation>
    <scope>NUCLEOTIDE SEQUENCE [LARGE SCALE GENOMIC DNA]</scope>
    <source>
        <strain evidence="2 3">DSM 3385</strain>
    </source>
</reference>
<dbReference type="STRING" id="1121400.SAMN02746065_108132"/>
<dbReference type="GO" id="GO:0016491">
    <property type="term" value="F:oxidoreductase activity"/>
    <property type="evidence" value="ECO:0007669"/>
    <property type="project" value="InterPro"/>
</dbReference>
<dbReference type="EMBL" id="FWXY01000008">
    <property type="protein sequence ID" value="SMC72905.1"/>
    <property type="molecule type" value="Genomic_DNA"/>
</dbReference>
<sequence>MNTYEEIINYAIGKEIEAQNFYKDVAAKATESFIKEMFTAFAEEEKKHETILKNILENKTIGANFKATSDYGISKTVEKPDVSGGMTLADAFALAMKNEEEAMNMYLKLAADCDSAEARKVFEDLATMEKGHKFKMESAYTETAYAEAW</sequence>
<accession>A0A1W2BIY7</accession>
<evidence type="ECO:0000313" key="2">
    <source>
        <dbReference type="EMBL" id="SMC72905.1"/>
    </source>
</evidence>